<protein>
    <submittedName>
        <fullName evidence="1">Uncharacterized protein</fullName>
    </submittedName>
</protein>
<dbReference type="GO" id="GO:0016567">
    <property type="term" value="P:protein ubiquitination"/>
    <property type="evidence" value="ECO:0007669"/>
    <property type="project" value="UniProtKB-UniPathway"/>
</dbReference>
<proteinExistence type="predicted"/>
<dbReference type="AlphaFoldDB" id="A0A3P7KW84"/>
<name>A0A3P7KW84_DIBLA</name>
<evidence type="ECO:0000313" key="1">
    <source>
        <dbReference type="EMBL" id="VDN09265.1"/>
    </source>
</evidence>
<dbReference type="UniPathway" id="UPA00143"/>
<evidence type="ECO:0000313" key="2">
    <source>
        <dbReference type="Proteomes" id="UP000281553"/>
    </source>
</evidence>
<sequence length="341" mass="38310">MDESLEIEHGLLVGDVIHQLCLGPLTSSEVFSAIPPQPPRSCLYEVPPYYGLHAPPRHNSICAENVIASRYAISDSDLKSQISRILQQVATRTLVGEEQKYTLRPEVLVRRFDLFYSSYRLQFATQAKDGVIRTLTQAREANAKLFPADYPIPPPPPCPRRRFVRNMNVPILSLLHCPTFVRLILQLLDIGIKYGNQQSKWSETLLELVLHLIIIALYEDFVAFILVPEDSEDAEELEHHAGLQQCKRQDTPTLRNKWTLKLWKSLAESQSPSSILPASENEVTAGTVFSSVNLKSLESRVNSSHYTLLFTCCIAYQYRLSGCIEPTDCEGALAAEIIGTS</sequence>
<dbReference type="EMBL" id="UYRU01046707">
    <property type="protein sequence ID" value="VDN09265.1"/>
    <property type="molecule type" value="Genomic_DNA"/>
</dbReference>
<keyword evidence="2" id="KW-1185">Reference proteome</keyword>
<dbReference type="OrthoDB" id="6278451at2759"/>
<organism evidence="1 2">
    <name type="scientific">Dibothriocephalus latus</name>
    <name type="common">Fish tapeworm</name>
    <name type="synonym">Diphyllobothrium latum</name>
    <dbReference type="NCBI Taxonomy" id="60516"/>
    <lineage>
        <taxon>Eukaryota</taxon>
        <taxon>Metazoa</taxon>
        <taxon>Spiralia</taxon>
        <taxon>Lophotrochozoa</taxon>
        <taxon>Platyhelminthes</taxon>
        <taxon>Cestoda</taxon>
        <taxon>Eucestoda</taxon>
        <taxon>Diphyllobothriidea</taxon>
        <taxon>Diphyllobothriidae</taxon>
        <taxon>Dibothriocephalus</taxon>
    </lineage>
</organism>
<dbReference type="Proteomes" id="UP000281553">
    <property type="component" value="Unassembled WGS sequence"/>
</dbReference>
<reference evidence="1 2" key="1">
    <citation type="submission" date="2018-11" db="EMBL/GenBank/DDBJ databases">
        <authorList>
            <consortium name="Pathogen Informatics"/>
        </authorList>
    </citation>
    <scope>NUCLEOTIDE SEQUENCE [LARGE SCALE GENOMIC DNA]</scope>
</reference>
<accession>A0A3P7KW84</accession>
<gene>
    <name evidence="1" type="ORF">DILT_LOCUS5096</name>
</gene>